<dbReference type="Proteomes" id="UP000708208">
    <property type="component" value="Unassembled WGS sequence"/>
</dbReference>
<feature type="transmembrane region" description="Helical" evidence="9">
    <location>
        <begin position="248"/>
        <end position="269"/>
    </location>
</feature>
<keyword evidence="6 9" id="KW-1133">Transmembrane helix</keyword>
<evidence type="ECO:0000313" key="12">
    <source>
        <dbReference type="Proteomes" id="UP000708208"/>
    </source>
</evidence>
<dbReference type="GO" id="GO:0006884">
    <property type="term" value="P:cell volume homeostasis"/>
    <property type="evidence" value="ECO:0007669"/>
    <property type="project" value="TreeGrafter"/>
</dbReference>
<feature type="transmembrane region" description="Helical" evidence="9">
    <location>
        <begin position="332"/>
        <end position="354"/>
    </location>
</feature>
<evidence type="ECO:0000256" key="2">
    <source>
        <dbReference type="ARBA" id="ARBA00010593"/>
    </source>
</evidence>
<feature type="domain" description="Amino acid permease/ SLC12A" evidence="10">
    <location>
        <begin position="127"/>
        <end position="397"/>
    </location>
</feature>
<dbReference type="InterPro" id="IPR004841">
    <property type="entry name" value="AA-permease/SLC12A_dom"/>
</dbReference>
<feature type="transmembrane region" description="Helical" evidence="9">
    <location>
        <begin position="128"/>
        <end position="149"/>
    </location>
</feature>
<dbReference type="GO" id="GO:0055064">
    <property type="term" value="P:chloride ion homeostasis"/>
    <property type="evidence" value="ECO:0007669"/>
    <property type="project" value="TreeGrafter"/>
</dbReference>
<comment type="subcellular location">
    <subcellularLocation>
        <location evidence="1">Membrane</location>
        <topology evidence="1">Multi-pass membrane protein</topology>
    </subcellularLocation>
</comment>
<comment type="caution">
    <text evidence="11">The sequence shown here is derived from an EMBL/GenBank/DDBJ whole genome shotgun (WGS) entry which is preliminary data.</text>
</comment>
<dbReference type="OrthoDB" id="2020542at2759"/>
<dbReference type="FunFam" id="1.20.1740.10:FF:000013">
    <property type="entry name" value="Solute carrier family 12 member"/>
    <property type="match status" value="1"/>
</dbReference>
<keyword evidence="7 9" id="KW-0472">Membrane</keyword>
<dbReference type="EMBL" id="CAJVCH010042284">
    <property type="protein sequence ID" value="CAG7716943.1"/>
    <property type="molecule type" value="Genomic_DNA"/>
</dbReference>
<evidence type="ECO:0000256" key="9">
    <source>
        <dbReference type="SAM" id="Phobius"/>
    </source>
</evidence>
<dbReference type="GO" id="GO:0016020">
    <property type="term" value="C:membrane"/>
    <property type="evidence" value="ECO:0007669"/>
    <property type="project" value="UniProtKB-SubCell"/>
</dbReference>
<dbReference type="GO" id="GO:0055075">
    <property type="term" value="P:potassium ion homeostasis"/>
    <property type="evidence" value="ECO:0007669"/>
    <property type="project" value="TreeGrafter"/>
</dbReference>
<evidence type="ECO:0000256" key="5">
    <source>
        <dbReference type="ARBA" id="ARBA00022692"/>
    </source>
</evidence>
<feature type="non-terminal residue" evidence="11">
    <location>
        <position position="1"/>
    </location>
</feature>
<dbReference type="InterPro" id="IPR004842">
    <property type="entry name" value="SLC12A_fam"/>
</dbReference>
<feature type="compositionally biased region" description="Basic and acidic residues" evidence="8">
    <location>
        <begin position="1"/>
        <end position="14"/>
    </location>
</feature>
<name>A0A8J2NP90_9HEXA</name>
<evidence type="ECO:0000256" key="3">
    <source>
        <dbReference type="ARBA" id="ARBA00019359"/>
    </source>
</evidence>
<evidence type="ECO:0000256" key="6">
    <source>
        <dbReference type="ARBA" id="ARBA00022989"/>
    </source>
</evidence>
<dbReference type="AlphaFoldDB" id="A0A8J2NP90"/>
<feature type="compositionally biased region" description="Acidic residues" evidence="8">
    <location>
        <begin position="36"/>
        <end position="47"/>
    </location>
</feature>
<feature type="transmembrane region" description="Helical" evidence="9">
    <location>
        <begin position="155"/>
        <end position="180"/>
    </location>
</feature>
<dbReference type="Pfam" id="PF00324">
    <property type="entry name" value="AA_permease"/>
    <property type="match status" value="1"/>
</dbReference>
<keyword evidence="12" id="KW-1185">Reference proteome</keyword>
<keyword evidence="5 9" id="KW-0812">Transmembrane</keyword>
<dbReference type="PANTHER" id="PTHR11827">
    <property type="entry name" value="SOLUTE CARRIER FAMILY 12, CATION COTRANSPORTERS"/>
    <property type="match status" value="1"/>
</dbReference>
<feature type="transmembrane region" description="Helical" evidence="9">
    <location>
        <begin position="366"/>
        <end position="390"/>
    </location>
</feature>
<evidence type="ECO:0000259" key="10">
    <source>
        <dbReference type="Pfam" id="PF00324"/>
    </source>
</evidence>
<evidence type="ECO:0000256" key="1">
    <source>
        <dbReference type="ARBA" id="ARBA00004141"/>
    </source>
</evidence>
<feature type="region of interest" description="Disordered" evidence="8">
    <location>
        <begin position="1"/>
        <end position="52"/>
    </location>
</feature>
<dbReference type="PANTHER" id="PTHR11827:SF103">
    <property type="entry name" value="SODIUM CHLORIDE COTRANSPORTER 69, ISOFORM E"/>
    <property type="match status" value="1"/>
</dbReference>
<dbReference type="GO" id="GO:0008511">
    <property type="term" value="F:sodium:potassium:chloride symporter activity"/>
    <property type="evidence" value="ECO:0007669"/>
    <property type="project" value="TreeGrafter"/>
</dbReference>
<protein>
    <recommendedName>
        <fullName evidence="3">Solute carrier family 12 member 9</fullName>
    </recommendedName>
</protein>
<accession>A0A8J2NP90</accession>
<sequence>MNVPKEESGPRDSPTDMEQGQGRFHVDVVIDPASSDSEEYEEDDEEDYNHNQHTYIPQYDKTLGQLTREALPSEKQYEDDSINRISRPGVDTLHYSQNYSKEPKNVTAAADGPVLKGKVIKFTWLEGVLMRCLLNIWGVMLFLRLSWVVGQAGVWQGLCLISLANLVTYITAISMSAVATNGQIKGGGIYYMISRSLGPEFGAAIGLMFTVANSVAVALHIIGFGESFIDLLKSNGIEKVVDGAVNDIRIYGVAVLVLILILAFIGMDWVTRAQMLFLVILIAAQVDYIVGTVLGPVDDLEKSQGFTGYNVDTWNENFNSDYRLTDGKQQSFFTVFSIYFPSVTGIVAGANLSGDLKDPASAIPKGTLLAITITYVSYFIYVLTLGATVVREATGIYPNVTDPDEAFEIYT</sequence>
<proteinExistence type="inferred from homology"/>
<evidence type="ECO:0000256" key="7">
    <source>
        <dbReference type="ARBA" id="ARBA00023136"/>
    </source>
</evidence>
<feature type="transmembrane region" description="Helical" evidence="9">
    <location>
        <begin position="276"/>
        <end position="297"/>
    </location>
</feature>
<dbReference type="GO" id="GO:0055078">
    <property type="term" value="P:sodium ion homeostasis"/>
    <property type="evidence" value="ECO:0007669"/>
    <property type="project" value="TreeGrafter"/>
</dbReference>
<evidence type="ECO:0000256" key="8">
    <source>
        <dbReference type="SAM" id="MobiDB-lite"/>
    </source>
</evidence>
<evidence type="ECO:0000256" key="4">
    <source>
        <dbReference type="ARBA" id="ARBA00022448"/>
    </source>
</evidence>
<reference evidence="11" key="1">
    <citation type="submission" date="2021-06" db="EMBL/GenBank/DDBJ databases">
        <authorList>
            <person name="Hodson N. C."/>
            <person name="Mongue J. A."/>
            <person name="Jaron S. K."/>
        </authorList>
    </citation>
    <scope>NUCLEOTIDE SEQUENCE</scope>
</reference>
<keyword evidence="4" id="KW-0813">Transport</keyword>
<evidence type="ECO:0000313" key="11">
    <source>
        <dbReference type="EMBL" id="CAG7716943.1"/>
    </source>
</evidence>
<comment type="similarity">
    <text evidence="2">Belongs to the SLC12A transporter family.</text>
</comment>
<gene>
    <name evidence="11" type="ORF">AFUS01_LOCUS6426</name>
</gene>
<dbReference type="GO" id="GO:1990573">
    <property type="term" value="P:potassium ion import across plasma membrane"/>
    <property type="evidence" value="ECO:0007669"/>
    <property type="project" value="TreeGrafter"/>
</dbReference>
<feature type="transmembrane region" description="Helical" evidence="9">
    <location>
        <begin position="201"/>
        <end position="222"/>
    </location>
</feature>
<organism evidence="11 12">
    <name type="scientific">Allacma fusca</name>
    <dbReference type="NCBI Taxonomy" id="39272"/>
    <lineage>
        <taxon>Eukaryota</taxon>
        <taxon>Metazoa</taxon>
        <taxon>Ecdysozoa</taxon>
        <taxon>Arthropoda</taxon>
        <taxon>Hexapoda</taxon>
        <taxon>Collembola</taxon>
        <taxon>Symphypleona</taxon>
        <taxon>Sminthuridae</taxon>
        <taxon>Allacma</taxon>
    </lineage>
</organism>